<sequence>MIGSVNTNVVIVLTFLLVSLVRSEDPGDNSSEKRSADNGNAAAANKGTVPFRTIANSAQSEDDGVFYVCPPPTGATVLRLEPPRQCPDYKTGKNFTEGIAVIFKENISPYKFKATLYYKNVVTTTTWSGTTYRQITNRYADRVPVQTDEITDLVDKKGKCLSKARYRRNNAWVESYDKDEAVREVDLKASRFNTPDSRAWHTTNDTYTVFGSPWVYRTGTSVNCIVEEVEARSVYPYDHFGLSTGDIVEMSAFYGYTGDSPKEHTSYSNERFRQFEGYRRIDLDTHKTSESTTRNFLTTEKYTVAWDWVPKKSRVCSMSKWQEVDEMMRAEFNDGKFRFEARSLSATFISKTTQFDMSQVYLGQCVSTDSSAAIDNIYKTKYADTHIRVGQPQTYLAIGGFIIVYQPLISNNLADMYIKEIVRDGRTDIQNLFARGGNGRPFARSDNSTVNGRNNGRGRSSTSRSRGKRDIDTTSTGNNTIIKTTTTVHFAMLQFTYDHIQRHVNEMLGRIAKAWCELQNRESVLWREMRKMNPNAIASTMLGRRVGARMLGDVMAVSSCVEIDSTQVNLQNSMNVPGKPSTCYSRPIVTFTIGNDTEGIIEGQLGENNELLPTRDHLEPCSANHRRYFMYGSFYVYFENYQFVKQVDSADIQMVSTFVDLNLTMLEDREILPLTVYTREELRDTGVLDYDEVQRRNQMHSLRFYDIDKVVNTDNNMIFMEGLANFFQGLGEAGQAIGKVVVGAAGAIVSTVSGVASFLSNPFGALAIGLLVLAGLVAAFLAFRYVNKIRSNPMKALYPLTTKSLKQSGSGKGSEGDDFDDEEFDEKKLEQAREMVKYLSLLSASERVEHKAKRKGKTSALLTAKLANMALRSRKQPKYSKLENSDTDSDEGDFV</sequence>
<evidence type="ECO:0000256" key="16">
    <source>
        <dbReference type="SAM" id="MobiDB-lite"/>
    </source>
</evidence>
<evidence type="ECO:0000259" key="20">
    <source>
        <dbReference type="Pfam" id="PF17417"/>
    </source>
</evidence>
<keyword evidence="9 21" id="KW-0261">Viral envelope protein</keyword>
<evidence type="ECO:0000256" key="8">
    <source>
        <dbReference type="ARBA" id="ARBA00022870"/>
    </source>
</evidence>
<gene>
    <name evidence="21" type="primary">UL27</name>
</gene>
<keyword evidence="6" id="KW-1040">Host Golgi apparatus</keyword>
<keyword evidence="14" id="KW-0325">Glycoprotein</keyword>
<evidence type="ECO:0000313" key="21">
    <source>
        <dbReference type="EMBL" id="SCO83550.1"/>
    </source>
</evidence>
<keyword evidence="15" id="KW-1160">Virus entry into host cell</keyword>
<dbReference type="OrthoDB" id="1372at10239"/>
<dbReference type="GO" id="GO:0019031">
    <property type="term" value="C:viral envelope"/>
    <property type="evidence" value="ECO:0007669"/>
    <property type="project" value="UniProtKB-KW"/>
</dbReference>
<dbReference type="SUPFAM" id="SSF161008">
    <property type="entry name" value="Viral glycoprotein ectodomain-like"/>
    <property type="match status" value="1"/>
</dbReference>
<feature type="region of interest" description="Disordered" evidence="16">
    <location>
        <begin position="872"/>
        <end position="895"/>
    </location>
</feature>
<dbReference type="Gene3D" id="6.10.250.3280">
    <property type="match status" value="1"/>
</dbReference>
<evidence type="ECO:0000313" key="22">
    <source>
        <dbReference type="Proteomes" id="UP000203542"/>
    </source>
</evidence>
<feature type="compositionally biased region" description="Low complexity" evidence="16">
    <location>
        <begin position="447"/>
        <end position="464"/>
    </location>
</feature>
<evidence type="ECO:0000256" key="2">
    <source>
        <dbReference type="ARBA" id="ARBA00022581"/>
    </source>
</evidence>
<keyword evidence="12 17" id="KW-0472">Membrane</keyword>
<keyword evidence="22" id="KW-1185">Reference proteome</keyword>
<keyword evidence="7" id="KW-0946">Virion</keyword>
<dbReference type="Pfam" id="PF17417">
    <property type="entry name" value="Glycoprot_B_PH2"/>
    <property type="match status" value="1"/>
</dbReference>
<name>A0A1R3TAX6_9ALPH</name>
<dbReference type="InterPro" id="IPR035381">
    <property type="entry name" value="Glycoprot_B_PH2"/>
</dbReference>
<feature type="transmembrane region" description="Helical" evidence="17">
    <location>
        <begin position="763"/>
        <end position="786"/>
    </location>
</feature>
<dbReference type="Gene3D" id="2.30.29.100">
    <property type="match status" value="1"/>
</dbReference>
<keyword evidence="4" id="KW-0732">Signal</keyword>
<dbReference type="Pfam" id="PF00606">
    <property type="entry name" value="Glycoprotein_B"/>
    <property type="match status" value="1"/>
</dbReference>
<dbReference type="InterPro" id="IPR055341">
    <property type="entry name" value="Glycoprotein_B_ecto_C"/>
</dbReference>
<dbReference type="HAMAP" id="MF_04032">
    <property type="entry name" value="HSV_GB"/>
    <property type="match status" value="1"/>
</dbReference>
<dbReference type="KEGG" id="vg:30902376"/>
<feature type="region of interest" description="Disordered" evidence="16">
    <location>
        <begin position="24"/>
        <end position="44"/>
    </location>
</feature>
<evidence type="ECO:0000256" key="10">
    <source>
        <dbReference type="ARBA" id="ARBA00022989"/>
    </source>
</evidence>
<evidence type="ECO:0000256" key="1">
    <source>
        <dbReference type="ARBA" id="ARBA00022511"/>
    </source>
</evidence>
<accession>A0A1R3TAX6</accession>
<dbReference type="Gene3D" id="1.20.5.1890">
    <property type="match status" value="1"/>
</dbReference>
<evidence type="ECO:0000256" key="17">
    <source>
        <dbReference type="SAM" id="Phobius"/>
    </source>
</evidence>
<keyword evidence="13" id="KW-1015">Disulfide bond</keyword>
<evidence type="ECO:0000256" key="12">
    <source>
        <dbReference type="ARBA" id="ARBA00023136"/>
    </source>
</evidence>
<keyword evidence="3 17" id="KW-0812">Transmembrane</keyword>
<keyword evidence="10 17" id="KW-1133">Transmembrane helix</keyword>
<evidence type="ECO:0000256" key="14">
    <source>
        <dbReference type="ARBA" id="ARBA00023180"/>
    </source>
</evidence>
<evidence type="ECO:0000256" key="13">
    <source>
        <dbReference type="ARBA" id="ARBA00023157"/>
    </source>
</evidence>
<feature type="compositionally biased region" description="Acidic residues" evidence="16">
    <location>
        <begin position="885"/>
        <end position="895"/>
    </location>
</feature>
<feature type="compositionally biased region" description="Basic and acidic residues" evidence="16">
    <location>
        <begin position="24"/>
        <end position="36"/>
    </location>
</feature>
<protein>
    <submittedName>
        <fullName evidence="21">Envelope glycoprotein B</fullName>
    </submittedName>
</protein>
<keyword evidence="2" id="KW-0945">Host-virus interaction</keyword>
<keyword evidence="8" id="KW-1043">Host membrane</keyword>
<reference evidence="21" key="1">
    <citation type="submission" date="2016-08" db="EMBL/GenBank/DDBJ databases">
        <authorList>
            <person name="Seilhamer J.J."/>
        </authorList>
    </citation>
    <scope>NUCLEOTIDE SEQUENCE [LARGE SCALE GENOMIC DNA]</scope>
    <source>
        <strain evidence="21">Lib01004</strain>
    </source>
</reference>
<evidence type="ECO:0000259" key="18">
    <source>
        <dbReference type="Pfam" id="PF00606"/>
    </source>
</evidence>
<evidence type="ECO:0000256" key="3">
    <source>
        <dbReference type="ARBA" id="ARBA00022692"/>
    </source>
</evidence>
<evidence type="ECO:0000256" key="4">
    <source>
        <dbReference type="ARBA" id="ARBA00022729"/>
    </source>
</evidence>
<dbReference type="RefSeq" id="YP_009342376.1">
    <property type="nucleotide sequence ID" value="NC_033464.1"/>
</dbReference>
<dbReference type="EMBL" id="LT608135">
    <property type="protein sequence ID" value="SCO83550.1"/>
    <property type="molecule type" value="Genomic_DNA"/>
</dbReference>
<keyword evidence="11" id="KW-1039">Host endosome</keyword>
<feature type="domain" description="Herpesvirus Glycoprotein B PH-like" evidence="20">
    <location>
        <begin position="318"/>
        <end position="416"/>
    </location>
</feature>
<evidence type="ECO:0000256" key="6">
    <source>
        <dbReference type="ARBA" id="ARBA00022812"/>
    </source>
</evidence>
<evidence type="ECO:0000256" key="15">
    <source>
        <dbReference type="ARBA" id="ARBA00023296"/>
    </source>
</evidence>
<dbReference type="Proteomes" id="UP000203542">
    <property type="component" value="Segment"/>
</dbReference>
<dbReference type="GO" id="GO:0046718">
    <property type="term" value="P:symbiont entry into host cell"/>
    <property type="evidence" value="ECO:0007669"/>
    <property type="project" value="UniProtKB-KW"/>
</dbReference>
<dbReference type="InterPro" id="IPR000234">
    <property type="entry name" value="Herpes_Glycoprot_B"/>
</dbReference>
<dbReference type="GO" id="GO:0019062">
    <property type="term" value="P:virion attachment to host cell"/>
    <property type="evidence" value="ECO:0007669"/>
    <property type="project" value="UniProtKB-KW"/>
</dbReference>
<organism evidence="21">
    <name type="scientific">Spheniscid alphaherpesvirus 1</name>
    <dbReference type="NCBI Taxonomy" id="2560777"/>
    <lineage>
        <taxon>Viruses</taxon>
        <taxon>Duplodnaviria</taxon>
        <taxon>Heunggongvirae</taxon>
        <taxon>Peploviricota</taxon>
        <taxon>Herviviricetes</taxon>
        <taxon>Herpesvirales</taxon>
        <taxon>Orthoherpesviridae</taxon>
        <taxon>Alphaherpesvirinae</taxon>
        <taxon>Mardivirus</taxon>
        <taxon>Mardivirus spheniscidalpha1</taxon>
    </lineage>
</organism>
<dbReference type="InterPro" id="IPR038631">
    <property type="entry name" value="Glycoprot_B_PH2_sf"/>
</dbReference>
<keyword evidence="5" id="KW-1161">Viral attachment to host cell</keyword>
<feature type="region of interest" description="Disordered" evidence="16">
    <location>
        <begin position="440"/>
        <end position="478"/>
    </location>
</feature>
<proteinExistence type="inferred from homology"/>
<dbReference type="Gene3D" id="2.30.30.1230">
    <property type="match status" value="1"/>
</dbReference>
<evidence type="ECO:0000256" key="7">
    <source>
        <dbReference type="ARBA" id="ARBA00022844"/>
    </source>
</evidence>
<dbReference type="GeneID" id="30902376"/>
<feature type="domain" description="Herpesvirus glycoprotein B ectodomain C-terminal" evidence="18">
    <location>
        <begin position="488"/>
        <end position="709"/>
    </location>
</feature>
<feature type="domain" description="Herpesvirus Glycoprotein B PH-like" evidence="19">
    <location>
        <begin position="106"/>
        <end position="316"/>
    </location>
</feature>
<evidence type="ECO:0000256" key="5">
    <source>
        <dbReference type="ARBA" id="ARBA00022804"/>
    </source>
</evidence>
<evidence type="ECO:0000256" key="9">
    <source>
        <dbReference type="ARBA" id="ARBA00022879"/>
    </source>
</evidence>
<dbReference type="Pfam" id="PF17416">
    <property type="entry name" value="Glycoprot_B_PH1"/>
    <property type="match status" value="1"/>
</dbReference>
<dbReference type="InterPro" id="IPR035377">
    <property type="entry name" value="Glycoprot_B_PH1"/>
</dbReference>
<keyword evidence="1" id="KW-1032">Host cell membrane</keyword>
<feature type="region of interest" description="Disordered" evidence="16">
    <location>
        <begin position="804"/>
        <end position="824"/>
    </location>
</feature>
<evidence type="ECO:0000256" key="11">
    <source>
        <dbReference type="ARBA" id="ARBA00023046"/>
    </source>
</evidence>
<evidence type="ECO:0000259" key="19">
    <source>
        <dbReference type="Pfam" id="PF17416"/>
    </source>
</evidence>